<dbReference type="EMBL" id="JAINUF010000024">
    <property type="protein sequence ID" value="KAJ8333130.1"/>
    <property type="molecule type" value="Genomic_DNA"/>
</dbReference>
<evidence type="ECO:0000313" key="3">
    <source>
        <dbReference type="Proteomes" id="UP001152622"/>
    </source>
</evidence>
<feature type="region of interest" description="Disordered" evidence="1">
    <location>
        <begin position="1"/>
        <end position="26"/>
    </location>
</feature>
<evidence type="ECO:0000256" key="1">
    <source>
        <dbReference type="SAM" id="MobiDB-lite"/>
    </source>
</evidence>
<organism evidence="2 3">
    <name type="scientific">Synaphobranchus kaupii</name>
    <name type="common">Kaup's arrowtooth eel</name>
    <dbReference type="NCBI Taxonomy" id="118154"/>
    <lineage>
        <taxon>Eukaryota</taxon>
        <taxon>Metazoa</taxon>
        <taxon>Chordata</taxon>
        <taxon>Craniata</taxon>
        <taxon>Vertebrata</taxon>
        <taxon>Euteleostomi</taxon>
        <taxon>Actinopterygii</taxon>
        <taxon>Neopterygii</taxon>
        <taxon>Teleostei</taxon>
        <taxon>Anguilliformes</taxon>
        <taxon>Synaphobranchidae</taxon>
        <taxon>Synaphobranchus</taxon>
    </lineage>
</organism>
<name>A0A9Q1E6P3_SYNKA</name>
<dbReference type="Proteomes" id="UP001152622">
    <property type="component" value="Chromosome 24"/>
</dbReference>
<keyword evidence="3" id="KW-1185">Reference proteome</keyword>
<reference evidence="2" key="1">
    <citation type="journal article" date="2023" name="Science">
        <title>Genome structures resolve the early diversification of teleost fishes.</title>
        <authorList>
            <person name="Parey E."/>
            <person name="Louis A."/>
            <person name="Montfort J."/>
            <person name="Bouchez O."/>
            <person name="Roques C."/>
            <person name="Iampietro C."/>
            <person name="Lluch J."/>
            <person name="Castinel A."/>
            <person name="Donnadieu C."/>
            <person name="Desvignes T."/>
            <person name="Floi Bucao C."/>
            <person name="Jouanno E."/>
            <person name="Wen M."/>
            <person name="Mejri S."/>
            <person name="Dirks R."/>
            <person name="Jansen H."/>
            <person name="Henkel C."/>
            <person name="Chen W.J."/>
            <person name="Zahm M."/>
            <person name="Cabau C."/>
            <person name="Klopp C."/>
            <person name="Thompson A.W."/>
            <person name="Robinson-Rechavi M."/>
            <person name="Braasch I."/>
            <person name="Lecointre G."/>
            <person name="Bobe J."/>
            <person name="Postlethwait J.H."/>
            <person name="Berthelot C."/>
            <person name="Roest Crollius H."/>
            <person name="Guiguen Y."/>
        </authorList>
    </citation>
    <scope>NUCLEOTIDE SEQUENCE</scope>
    <source>
        <strain evidence="2">WJC10195</strain>
    </source>
</reference>
<comment type="caution">
    <text evidence="2">The sequence shown here is derived from an EMBL/GenBank/DDBJ whole genome shotgun (WGS) entry which is preliminary data.</text>
</comment>
<protein>
    <submittedName>
        <fullName evidence="2">Uncharacterized protein</fullName>
    </submittedName>
</protein>
<accession>A0A9Q1E6P3</accession>
<feature type="compositionally biased region" description="Polar residues" evidence="1">
    <location>
        <begin position="1"/>
        <end position="11"/>
    </location>
</feature>
<gene>
    <name evidence="2" type="ORF">SKAU_G00420260</name>
</gene>
<sequence>MLSFVTASPHSSMVRKSDLDPTKRSALPKGLHLTATPERLAAVTSSSSLRGMAPQCFVGEGKRENVLCGR</sequence>
<dbReference type="AlphaFoldDB" id="A0A9Q1E6P3"/>
<evidence type="ECO:0000313" key="2">
    <source>
        <dbReference type="EMBL" id="KAJ8333130.1"/>
    </source>
</evidence>
<proteinExistence type="predicted"/>